<reference evidence="2 3" key="2">
    <citation type="journal article" date="2012" name="J. Bacteriol.">
        <title>Complete Genome Sequence of Rahnella sp. Strain Y9602, a Gammaproteobacterium Isolate from Metal- and Radionuclide-Contaminated Soil.</title>
        <authorList>
            <person name="Martinez R.J."/>
            <person name="Bruce D."/>
            <person name="Detter C."/>
            <person name="Goodwin L.A."/>
            <person name="Han J."/>
            <person name="Han C.S."/>
            <person name="Held B."/>
            <person name="Land M.L."/>
            <person name="Mikhailova N."/>
            <person name="Nolan M."/>
            <person name="Pennacchio L."/>
            <person name="Pitluck S."/>
            <person name="Tapia R."/>
            <person name="Woyke T."/>
            <person name="Sobecky P.A."/>
        </authorList>
    </citation>
    <scope>NUCLEOTIDE SEQUENCE [LARGE SCALE GENOMIC DNA]</scope>
    <source>
        <strain evidence="2 3">Y9602</strain>
    </source>
</reference>
<dbReference type="KEGG" id="rah:Rahaq_0836"/>
<comment type="subcellular location">
    <subcellularLocation>
        <location evidence="1">Membrane</location>
    </subcellularLocation>
</comment>
<dbReference type="NCBIfam" id="NF007800">
    <property type="entry name" value="PRK10506.1"/>
    <property type="match status" value="1"/>
</dbReference>
<dbReference type="OrthoDB" id="7065799at2"/>
<gene>
    <name evidence="2" type="ordered locus">Rahaq_0836</name>
</gene>
<dbReference type="RefSeq" id="WP_013574166.1">
    <property type="nucleotide sequence ID" value="NC_015061.1"/>
</dbReference>
<evidence type="ECO:0008006" key="4">
    <source>
        <dbReference type="Google" id="ProtNLM"/>
    </source>
</evidence>
<dbReference type="InterPro" id="IPR045584">
    <property type="entry name" value="Pilin-like"/>
</dbReference>
<reference evidence="3" key="1">
    <citation type="submission" date="2011-01" db="EMBL/GenBank/DDBJ databases">
        <title>Complete sequence of chromosome of Rahnella sp. Y9602.</title>
        <authorList>
            <consortium name="US DOE Joint Genome Institute"/>
            <person name="Lucas S."/>
            <person name="Copeland A."/>
            <person name="Lapidus A."/>
            <person name="Cheng J.-F."/>
            <person name="Goodwin L."/>
            <person name="Pitluck S."/>
            <person name="Lu M."/>
            <person name="Detter J.C."/>
            <person name="Han C."/>
            <person name="Tapia R."/>
            <person name="Land M."/>
            <person name="Hauser L."/>
            <person name="Kyrpides N."/>
            <person name="Ivanova N."/>
            <person name="Ovchinnikova G."/>
            <person name="Pagani I."/>
            <person name="Sobecky P.A."/>
            <person name="Martinez R.J."/>
            <person name="Woyke T."/>
        </authorList>
    </citation>
    <scope>NUCLEOTIDE SEQUENCE [LARGE SCALE GENOMIC DNA]</scope>
    <source>
        <strain evidence="3">Y9602</strain>
    </source>
</reference>
<proteinExistence type="predicted"/>
<dbReference type="GeneID" id="95418474"/>
<accession>A0A0H3F5H1</accession>
<name>A0A0H3F5H1_RAHSY</name>
<dbReference type="Proteomes" id="UP000007257">
    <property type="component" value="Chromosome"/>
</dbReference>
<dbReference type="GO" id="GO:0016020">
    <property type="term" value="C:membrane"/>
    <property type="evidence" value="ECO:0007669"/>
    <property type="project" value="UniProtKB-SubCell"/>
</dbReference>
<dbReference type="eggNOG" id="COG2165">
    <property type="taxonomic scope" value="Bacteria"/>
</dbReference>
<organism evidence="2 3">
    <name type="scientific">Rahnella sp. (strain Y9602)</name>
    <dbReference type="NCBI Taxonomy" id="2703885"/>
    <lineage>
        <taxon>Bacteria</taxon>
        <taxon>Pseudomonadati</taxon>
        <taxon>Pseudomonadota</taxon>
        <taxon>Gammaproteobacteria</taxon>
        <taxon>Enterobacterales</taxon>
        <taxon>Yersiniaceae</taxon>
        <taxon>Rahnella</taxon>
    </lineage>
</organism>
<dbReference type="EMBL" id="CP002505">
    <property type="protein sequence ID" value="ADW72461.1"/>
    <property type="molecule type" value="Genomic_DNA"/>
</dbReference>
<dbReference type="AlphaFoldDB" id="A0A0H3F5H1"/>
<evidence type="ECO:0000313" key="3">
    <source>
        <dbReference type="Proteomes" id="UP000007257"/>
    </source>
</evidence>
<sequence length="153" mass="16553">MSLIEMMVVVTLVAMCTLWGIHTWRDYQQALKLEQSAQQLRLYLYGVQAEANNYNRSAVLWGIAGANGCVGSGTRPSGCHNAVGKIFAINEPGVELLAVSEKTMGFYGLRNAALAGHITLKNSAGSLRIVLSVRGRLRTCSENQPLLSIGLCQ</sequence>
<evidence type="ECO:0000256" key="1">
    <source>
        <dbReference type="ARBA" id="ARBA00004370"/>
    </source>
</evidence>
<dbReference type="HOGENOM" id="CLU_118590_0_0_6"/>
<evidence type="ECO:0000313" key="2">
    <source>
        <dbReference type="EMBL" id="ADW72461.1"/>
    </source>
</evidence>
<protein>
    <recommendedName>
        <fullName evidence="4">Prepilin peptidase dependent protein A</fullName>
    </recommendedName>
</protein>
<dbReference type="SUPFAM" id="SSF54523">
    <property type="entry name" value="Pili subunits"/>
    <property type="match status" value="1"/>
</dbReference>